<organism evidence="1 2">
    <name type="scientific">Bordetella genomosp. 4</name>
    <dbReference type="NCBI Taxonomy" id="463044"/>
    <lineage>
        <taxon>Bacteria</taxon>
        <taxon>Pseudomonadati</taxon>
        <taxon>Pseudomonadota</taxon>
        <taxon>Betaproteobacteria</taxon>
        <taxon>Burkholderiales</taxon>
        <taxon>Alcaligenaceae</taxon>
        <taxon>Bordetella</taxon>
    </lineage>
</organism>
<evidence type="ECO:0000313" key="1">
    <source>
        <dbReference type="EMBL" id="OZI56826.1"/>
    </source>
</evidence>
<dbReference type="AlphaFoldDB" id="A0A261U4E6"/>
<dbReference type="Proteomes" id="UP000216885">
    <property type="component" value="Unassembled WGS sequence"/>
</dbReference>
<accession>A0A261U4E6</accession>
<keyword evidence="2" id="KW-1185">Reference proteome</keyword>
<comment type="caution">
    <text evidence="1">The sequence shown here is derived from an EMBL/GenBank/DDBJ whole genome shotgun (WGS) entry which is preliminary data.</text>
</comment>
<reference evidence="1 2" key="1">
    <citation type="submission" date="2017-05" db="EMBL/GenBank/DDBJ databases">
        <title>Complete and WGS of Bordetella genogroups.</title>
        <authorList>
            <person name="Spilker T."/>
            <person name="LiPuma J."/>
        </authorList>
    </citation>
    <scope>NUCLEOTIDE SEQUENCE [LARGE SCALE GENOMIC DNA]</scope>
    <source>
        <strain evidence="1 2">AU9919</strain>
    </source>
</reference>
<dbReference type="RefSeq" id="WP_094821991.1">
    <property type="nucleotide sequence ID" value="NZ_NEVO01000008.1"/>
</dbReference>
<gene>
    <name evidence="1" type="ORF">CAL20_15645</name>
</gene>
<evidence type="ECO:0000313" key="2">
    <source>
        <dbReference type="Proteomes" id="UP000216885"/>
    </source>
</evidence>
<dbReference type="EMBL" id="NEVQ01000013">
    <property type="protein sequence ID" value="OZI56826.1"/>
    <property type="molecule type" value="Genomic_DNA"/>
</dbReference>
<protein>
    <submittedName>
        <fullName evidence="1">Uncharacterized protein</fullName>
    </submittedName>
</protein>
<sequence length="75" mass="8200">MSIASANPGWTDDLPTAAEARAQRTLQAAERLLAEPTPSAPASAEHQLREYMQEMSLTRYGHASALLSRLYGKSR</sequence>
<name>A0A261U4E6_9BORD</name>
<proteinExistence type="predicted"/>